<feature type="signal peptide" evidence="1">
    <location>
        <begin position="1"/>
        <end position="19"/>
    </location>
</feature>
<keyword evidence="2" id="KW-0966">Cell projection</keyword>
<dbReference type="SUPFAM" id="SSF81901">
    <property type="entry name" value="HCP-like"/>
    <property type="match status" value="1"/>
</dbReference>
<keyword evidence="2" id="KW-0282">Flagellum</keyword>
<dbReference type="SMART" id="SM00671">
    <property type="entry name" value="SEL1"/>
    <property type="match status" value="3"/>
</dbReference>
<name>A0A432ZJQ2_9GAMM</name>
<dbReference type="InterPro" id="IPR006597">
    <property type="entry name" value="Sel1-like"/>
</dbReference>
<dbReference type="EMBL" id="PIQH01000011">
    <property type="protein sequence ID" value="RUO78196.1"/>
    <property type="molecule type" value="Genomic_DNA"/>
</dbReference>
<dbReference type="RefSeq" id="WP_126842632.1">
    <property type="nucleotide sequence ID" value="NZ_PIQH01000011.1"/>
</dbReference>
<dbReference type="OrthoDB" id="5599218at2"/>
<accession>A0A432ZJQ2</accession>
<reference evidence="2 3" key="1">
    <citation type="journal article" date="2011" name="Front. Microbiol.">
        <title>Genomic signatures of strain selection and enhancement in Bacillus atrophaeus var. globigii, a historical biowarfare simulant.</title>
        <authorList>
            <person name="Gibbons H.S."/>
            <person name="Broomall S.M."/>
            <person name="McNew L.A."/>
            <person name="Daligault H."/>
            <person name="Chapman C."/>
            <person name="Bruce D."/>
            <person name="Karavis M."/>
            <person name="Krepps M."/>
            <person name="McGregor P.A."/>
            <person name="Hong C."/>
            <person name="Park K.H."/>
            <person name="Akmal A."/>
            <person name="Feldman A."/>
            <person name="Lin J.S."/>
            <person name="Chang W.E."/>
            <person name="Higgs B.W."/>
            <person name="Demirev P."/>
            <person name="Lindquist J."/>
            <person name="Liem A."/>
            <person name="Fochler E."/>
            <person name="Read T.D."/>
            <person name="Tapia R."/>
            <person name="Johnson S."/>
            <person name="Bishop-Lilly K.A."/>
            <person name="Detter C."/>
            <person name="Han C."/>
            <person name="Sozhamannan S."/>
            <person name="Rosenzweig C.N."/>
            <person name="Skowronski E.W."/>
        </authorList>
    </citation>
    <scope>NUCLEOTIDE SEQUENCE [LARGE SCALE GENOMIC DNA]</scope>
    <source>
        <strain evidence="2 3">CC-PW-9</strain>
    </source>
</reference>
<gene>
    <name evidence="2" type="ORF">CWI84_10970</name>
</gene>
<evidence type="ECO:0000313" key="3">
    <source>
        <dbReference type="Proteomes" id="UP000287996"/>
    </source>
</evidence>
<dbReference type="AlphaFoldDB" id="A0A432ZJQ2"/>
<evidence type="ECO:0000256" key="1">
    <source>
        <dbReference type="SAM" id="SignalP"/>
    </source>
</evidence>
<keyword evidence="2" id="KW-0969">Cilium</keyword>
<dbReference type="InterPro" id="IPR011990">
    <property type="entry name" value="TPR-like_helical_dom_sf"/>
</dbReference>
<organism evidence="2 3">
    <name type="scientific">Idiomarina tyrosinivorans</name>
    <dbReference type="NCBI Taxonomy" id="1445662"/>
    <lineage>
        <taxon>Bacteria</taxon>
        <taxon>Pseudomonadati</taxon>
        <taxon>Pseudomonadota</taxon>
        <taxon>Gammaproteobacteria</taxon>
        <taxon>Alteromonadales</taxon>
        <taxon>Idiomarinaceae</taxon>
        <taxon>Idiomarina</taxon>
    </lineage>
</organism>
<dbReference type="PANTHER" id="PTHR11102:SF160">
    <property type="entry name" value="ERAD-ASSOCIATED E3 UBIQUITIN-PROTEIN LIGASE COMPONENT HRD3"/>
    <property type="match status" value="1"/>
</dbReference>
<proteinExistence type="predicted"/>
<protein>
    <submittedName>
        <fullName evidence="2">Flagellar protein MotX</fullName>
    </submittedName>
</protein>
<dbReference type="PANTHER" id="PTHR11102">
    <property type="entry name" value="SEL-1-LIKE PROTEIN"/>
    <property type="match status" value="1"/>
</dbReference>
<sequence>MLRRILLLTLLLVSGHACAQEMRAVQLYSDADLVEMFNQNSHLQQVRDVDRCQLVQDIEAQAAIEKRPTYQFLYGDMLAWGVCYDRRVELGLHYMELAAQQGLVQALEQLGRYYHQGTLVQKDVDRAVLYLREASSLGYLPAQLRFASILNKGNGSPYDFEAAYHWLHNAVTGDAATHQRIADELRQLAKKMPASVVERAKRPLD</sequence>
<comment type="caution">
    <text evidence="2">The sequence shown here is derived from an EMBL/GenBank/DDBJ whole genome shotgun (WGS) entry which is preliminary data.</text>
</comment>
<keyword evidence="1" id="KW-0732">Signal</keyword>
<evidence type="ECO:0000313" key="2">
    <source>
        <dbReference type="EMBL" id="RUO78196.1"/>
    </source>
</evidence>
<dbReference type="Gene3D" id="1.25.40.10">
    <property type="entry name" value="Tetratricopeptide repeat domain"/>
    <property type="match status" value="1"/>
</dbReference>
<dbReference type="Pfam" id="PF08238">
    <property type="entry name" value="Sel1"/>
    <property type="match status" value="3"/>
</dbReference>
<dbReference type="InterPro" id="IPR050767">
    <property type="entry name" value="Sel1_AlgK"/>
</dbReference>
<dbReference type="Proteomes" id="UP000287996">
    <property type="component" value="Unassembled WGS sequence"/>
</dbReference>
<feature type="chain" id="PRO_5019431348" evidence="1">
    <location>
        <begin position="20"/>
        <end position="205"/>
    </location>
</feature>
<keyword evidence="3" id="KW-1185">Reference proteome</keyword>